<dbReference type="Proteomes" id="UP000827976">
    <property type="component" value="Chromosome 17"/>
</dbReference>
<evidence type="ECO:0000313" key="1">
    <source>
        <dbReference type="EMBL" id="KAH7658845.1"/>
    </source>
</evidence>
<comment type="caution">
    <text evidence="1">The sequence shown here is derived from an EMBL/GenBank/DDBJ whole genome shotgun (WGS) entry which is preliminary data.</text>
</comment>
<name>A0ACB7UF57_DIOAL</name>
<keyword evidence="2" id="KW-1185">Reference proteome</keyword>
<evidence type="ECO:0000313" key="2">
    <source>
        <dbReference type="Proteomes" id="UP000827976"/>
    </source>
</evidence>
<protein>
    <submittedName>
        <fullName evidence="1">Uncharacterized protein</fullName>
    </submittedName>
</protein>
<accession>A0ACB7UF57</accession>
<reference evidence="2" key="1">
    <citation type="journal article" date="2022" name="Nat. Commun.">
        <title>Chromosome evolution and the genetic basis of agronomically important traits in greater yam.</title>
        <authorList>
            <person name="Bredeson J.V."/>
            <person name="Lyons J.B."/>
            <person name="Oniyinde I.O."/>
            <person name="Okereke N.R."/>
            <person name="Kolade O."/>
            <person name="Nnabue I."/>
            <person name="Nwadili C.O."/>
            <person name="Hribova E."/>
            <person name="Parker M."/>
            <person name="Nwogha J."/>
            <person name="Shu S."/>
            <person name="Carlson J."/>
            <person name="Kariba R."/>
            <person name="Muthemba S."/>
            <person name="Knop K."/>
            <person name="Barton G.J."/>
            <person name="Sherwood A.V."/>
            <person name="Lopez-Montes A."/>
            <person name="Asiedu R."/>
            <person name="Jamnadass R."/>
            <person name="Muchugi A."/>
            <person name="Goodstein D."/>
            <person name="Egesi C.N."/>
            <person name="Featherston J."/>
            <person name="Asfaw A."/>
            <person name="Simpson G.G."/>
            <person name="Dolezel J."/>
            <person name="Hendre P.S."/>
            <person name="Van Deynze A."/>
            <person name="Kumar P.L."/>
            <person name="Obidiegwu J.E."/>
            <person name="Bhattacharjee R."/>
            <person name="Rokhsar D.S."/>
        </authorList>
    </citation>
    <scope>NUCLEOTIDE SEQUENCE [LARGE SCALE GENOMIC DNA]</scope>
    <source>
        <strain evidence="2">cv. TDa95/00328</strain>
    </source>
</reference>
<dbReference type="EMBL" id="CM037027">
    <property type="protein sequence ID" value="KAH7658845.1"/>
    <property type="molecule type" value="Genomic_DNA"/>
</dbReference>
<organism evidence="1 2">
    <name type="scientific">Dioscorea alata</name>
    <name type="common">Purple yam</name>
    <dbReference type="NCBI Taxonomy" id="55571"/>
    <lineage>
        <taxon>Eukaryota</taxon>
        <taxon>Viridiplantae</taxon>
        <taxon>Streptophyta</taxon>
        <taxon>Embryophyta</taxon>
        <taxon>Tracheophyta</taxon>
        <taxon>Spermatophyta</taxon>
        <taxon>Magnoliopsida</taxon>
        <taxon>Liliopsida</taxon>
        <taxon>Dioscoreales</taxon>
        <taxon>Dioscoreaceae</taxon>
        <taxon>Dioscorea</taxon>
    </lineage>
</organism>
<sequence>MGKLSICKLVVFLVFLSFFTSMSNSLPGGSKKLLLCIAEHGKGCMEPNPVVLVHSRRLQLRETTIRPRSPIGNQPIPRKMVARVEAAGFVCRNPNDEPVPREQRGYAQGSRKGNAPPSPSSSVSKSQDGSAAPPESKQ</sequence>
<proteinExistence type="predicted"/>
<gene>
    <name evidence="1" type="ORF">IHE45_17G117000</name>
</gene>